<dbReference type="RefSeq" id="WP_174494478.1">
    <property type="nucleotide sequence ID" value="NZ_CADDWK010000001.1"/>
</dbReference>
<proteinExistence type="predicted"/>
<keyword evidence="1" id="KW-0472">Membrane</keyword>
<evidence type="ECO:0000256" key="1">
    <source>
        <dbReference type="SAM" id="Phobius"/>
    </source>
</evidence>
<keyword evidence="1" id="KW-0812">Transmembrane</keyword>
<keyword evidence="1" id="KW-1133">Transmembrane helix</keyword>
<dbReference type="Proteomes" id="UP000581688">
    <property type="component" value="Unassembled WGS sequence"/>
</dbReference>
<reference evidence="2 3" key="1">
    <citation type="submission" date="2020-08" db="EMBL/GenBank/DDBJ databases">
        <title>Genomic Encyclopedia of Type Strains, Phase IV (KMG-IV): sequencing the most valuable type-strain genomes for metagenomic binning, comparative biology and taxonomic classification.</title>
        <authorList>
            <person name="Goeker M."/>
        </authorList>
    </citation>
    <scope>NUCLEOTIDE SEQUENCE [LARGE SCALE GENOMIC DNA]</scope>
    <source>
        <strain evidence="2 3">DSM 19612</strain>
    </source>
</reference>
<organism evidence="2 3">
    <name type="scientific">Salirhabdus euzebyi</name>
    <dbReference type="NCBI Taxonomy" id="394506"/>
    <lineage>
        <taxon>Bacteria</taxon>
        <taxon>Bacillati</taxon>
        <taxon>Bacillota</taxon>
        <taxon>Bacilli</taxon>
        <taxon>Bacillales</taxon>
        <taxon>Bacillaceae</taxon>
        <taxon>Salirhabdus</taxon>
    </lineage>
</organism>
<dbReference type="EMBL" id="JACHGH010000001">
    <property type="protein sequence ID" value="MBB6451962.1"/>
    <property type="molecule type" value="Genomic_DNA"/>
</dbReference>
<protein>
    <submittedName>
        <fullName evidence="2">Uncharacterized protein</fullName>
    </submittedName>
</protein>
<name>A0A841Q1J6_9BACI</name>
<sequence>MKTEVIDFRSFVRGDYVRSTKKETILKHMEQNKTPYTVAGLTCVFVFGSGFDYVYASTGIDGKAKEIFYGKLLPIAKWGIILKGGWDIFMKALREDFEGIKKTFIAYGAGYAAILVLPWGLSQVEGLFGSGS</sequence>
<comment type="caution">
    <text evidence="2">The sequence shown here is derived from an EMBL/GenBank/DDBJ whole genome shotgun (WGS) entry which is preliminary data.</text>
</comment>
<evidence type="ECO:0000313" key="2">
    <source>
        <dbReference type="EMBL" id="MBB6451962.1"/>
    </source>
</evidence>
<gene>
    <name evidence="2" type="ORF">HNQ94_000383</name>
</gene>
<dbReference type="AlphaFoldDB" id="A0A841Q1J6"/>
<accession>A0A841Q1J6</accession>
<keyword evidence="3" id="KW-1185">Reference proteome</keyword>
<evidence type="ECO:0000313" key="3">
    <source>
        <dbReference type="Proteomes" id="UP000581688"/>
    </source>
</evidence>
<feature type="transmembrane region" description="Helical" evidence="1">
    <location>
        <begin position="104"/>
        <end position="121"/>
    </location>
</feature>